<gene>
    <name evidence="1" type="ORF">ACFOY2_17850</name>
</gene>
<proteinExistence type="predicted"/>
<dbReference type="EMBL" id="JBHSBI010000008">
    <property type="protein sequence ID" value="MFC4009101.1"/>
    <property type="molecule type" value="Genomic_DNA"/>
</dbReference>
<evidence type="ECO:0000313" key="2">
    <source>
        <dbReference type="Proteomes" id="UP001595851"/>
    </source>
</evidence>
<keyword evidence="2" id="KW-1185">Reference proteome</keyword>
<name>A0ABV8G8Y1_9ACTN</name>
<sequence length="60" mass="6450">MSFDALDALRSMGHPIDLLSDAQRAVFATLTEAEVSVLNSIKARLDTVAPEVEGHEVKIA</sequence>
<organism evidence="1 2">
    <name type="scientific">Nonomuraea purpurea</name>
    <dbReference type="NCBI Taxonomy" id="1849276"/>
    <lineage>
        <taxon>Bacteria</taxon>
        <taxon>Bacillati</taxon>
        <taxon>Actinomycetota</taxon>
        <taxon>Actinomycetes</taxon>
        <taxon>Streptosporangiales</taxon>
        <taxon>Streptosporangiaceae</taxon>
        <taxon>Nonomuraea</taxon>
    </lineage>
</organism>
<protein>
    <submittedName>
        <fullName evidence="1">Aroma-sacti cluster domain-containing protein</fullName>
    </submittedName>
</protein>
<dbReference type="InterPro" id="IPR054632">
    <property type="entry name" value="Aroma_sacti_dom"/>
</dbReference>
<accession>A0ABV8G8Y1</accession>
<dbReference type="RefSeq" id="WP_379529163.1">
    <property type="nucleotide sequence ID" value="NZ_JBHSBI010000008.1"/>
</dbReference>
<comment type="caution">
    <text evidence="1">The sequence shown here is derived from an EMBL/GenBank/DDBJ whole genome shotgun (WGS) entry which is preliminary data.</text>
</comment>
<evidence type="ECO:0000313" key="1">
    <source>
        <dbReference type="EMBL" id="MFC4009101.1"/>
    </source>
</evidence>
<dbReference type="Proteomes" id="UP001595851">
    <property type="component" value="Unassembled WGS sequence"/>
</dbReference>
<reference evidence="2" key="1">
    <citation type="journal article" date="2019" name="Int. J. Syst. Evol. Microbiol.">
        <title>The Global Catalogue of Microorganisms (GCM) 10K type strain sequencing project: providing services to taxonomists for standard genome sequencing and annotation.</title>
        <authorList>
            <consortium name="The Broad Institute Genomics Platform"/>
            <consortium name="The Broad Institute Genome Sequencing Center for Infectious Disease"/>
            <person name="Wu L."/>
            <person name="Ma J."/>
        </authorList>
    </citation>
    <scope>NUCLEOTIDE SEQUENCE [LARGE SCALE GENOMIC DNA]</scope>
    <source>
        <strain evidence="2">TBRC 1276</strain>
    </source>
</reference>
<dbReference type="NCBIfam" id="NF045560">
    <property type="entry name" value="aroma_sacti_dom"/>
    <property type="match status" value="1"/>
</dbReference>